<sequence length="177" mass="19667">MEGYGCALGISFQNKKEENEDRMVVNTTIDCLLSPTTRNAPPSLHERERFWRNYQMGTGRALFAIFDGHNGSFCAEWCKEHLVEIFTRLFQEGHDGEALLVAVIQAMEQALSSHFAFVDSSAISGCTCTLCYLHDTDLFAANLGDTQAFLFGASGRRELTVVHSAVHDQDRIREAGG</sequence>
<protein>
    <submittedName>
        <fullName evidence="2">Hosphatase 1K</fullName>
    </submittedName>
</protein>
<dbReference type="AlphaFoldDB" id="A0A196SJE2"/>
<proteinExistence type="predicted"/>
<accession>A0A196SJE2</accession>
<dbReference type="InterPro" id="IPR015655">
    <property type="entry name" value="PP2C"/>
</dbReference>
<dbReference type="SMART" id="SM00332">
    <property type="entry name" value="PP2Cc"/>
    <property type="match status" value="1"/>
</dbReference>
<reference evidence="2 3" key="1">
    <citation type="submission" date="2016-05" db="EMBL/GenBank/DDBJ databases">
        <title>Nuclear genome of Blastocystis sp. subtype 1 NandII.</title>
        <authorList>
            <person name="Gentekaki E."/>
            <person name="Curtis B."/>
            <person name="Stairs C."/>
            <person name="Eme L."/>
            <person name="Herman E."/>
            <person name="Klimes V."/>
            <person name="Arias M.C."/>
            <person name="Elias M."/>
            <person name="Hilliou F."/>
            <person name="Klute M."/>
            <person name="Malik S.-B."/>
            <person name="Pightling A."/>
            <person name="Rachubinski R."/>
            <person name="Salas D."/>
            <person name="Schlacht A."/>
            <person name="Suga H."/>
            <person name="Archibald J."/>
            <person name="Ball S.G."/>
            <person name="Clark G."/>
            <person name="Dacks J."/>
            <person name="Van Der Giezen M."/>
            <person name="Tsaousis A."/>
            <person name="Roger A."/>
        </authorList>
    </citation>
    <scope>NUCLEOTIDE SEQUENCE [LARGE SCALE GENOMIC DNA]</scope>
    <source>
        <strain evidence="3">ATCC 50177 / NandII</strain>
    </source>
</reference>
<dbReference type="STRING" id="478820.A0A196SJE2"/>
<dbReference type="PANTHER" id="PTHR47992">
    <property type="entry name" value="PROTEIN PHOSPHATASE"/>
    <property type="match status" value="1"/>
</dbReference>
<keyword evidence="3" id="KW-1185">Reference proteome</keyword>
<dbReference type="EMBL" id="LXWW01000102">
    <property type="protein sequence ID" value="OAO16054.1"/>
    <property type="molecule type" value="Genomic_DNA"/>
</dbReference>
<dbReference type="InterPro" id="IPR036457">
    <property type="entry name" value="PPM-type-like_dom_sf"/>
</dbReference>
<dbReference type="CDD" id="cd00143">
    <property type="entry name" value="PP2Cc"/>
    <property type="match status" value="1"/>
</dbReference>
<dbReference type="InterPro" id="IPR001932">
    <property type="entry name" value="PPM-type_phosphatase-like_dom"/>
</dbReference>
<evidence type="ECO:0000259" key="1">
    <source>
        <dbReference type="PROSITE" id="PS51746"/>
    </source>
</evidence>
<dbReference type="Pfam" id="PF00481">
    <property type="entry name" value="PP2C"/>
    <property type="match status" value="1"/>
</dbReference>
<name>A0A196SJE2_BLAHN</name>
<evidence type="ECO:0000313" key="2">
    <source>
        <dbReference type="EMBL" id="OAO16054.1"/>
    </source>
</evidence>
<dbReference type="Gene3D" id="3.60.40.10">
    <property type="entry name" value="PPM-type phosphatase domain"/>
    <property type="match status" value="1"/>
</dbReference>
<feature type="domain" description="PPM-type phosphatase" evidence="1">
    <location>
        <begin position="3"/>
        <end position="177"/>
    </location>
</feature>
<gene>
    <name evidence="2" type="ORF">AV274_2240</name>
</gene>
<evidence type="ECO:0000313" key="3">
    <source>
        <dbReference type="Proteomes" id="UP000078348"/>
    </source>
</evidence>
<organism evidence="2 3">
    <name type="scientific">Blastocystis sp. subtype 1 (strain ATCC 50177 / NandII)</name>
    <dbReference type="NCBI Taxonomy" id="478820"/>
    <lineage>
        <taxon>Eukaryota</taxon>
        <taxon>Sar</taxon>
        <taxon>Stramenopiles</taxon>
        <taxon>Bigyra</taxon>
        <taxon>Opalozoa</taxon>
        <taxon>Opalinata</taxon>
        <taxon>Blastocystidae</taxon>
        <taxon>Blastocystis</taxon>
    </lineage>
</organism>
<dbReference type="Proteomes" id="UP000078348">
    <property type="component" value="Unassembled WGS sequence"/>
</dbReference>
<dbReference type="PROSITE" id="PS51746">
    <property type="entry name" value="PPM_2"/>
    <property type="match status" value="1"/>
</dbReference>
<comment type="caution">
    <text evidence="2">The sequence shown here is derived from an EMBL/GenBank/DDBJ whole genome shotgun (WGS) entry which is preliminary data.</text>
</comment>
<dbReference type="GO" id="GO:0004722">
    <property type="term" value="F:protein serine/threonine phosphatase activity"/>
    <property type="evidence" value="ECO:0007669"/>
    <property type="project" value="InterPro"/>
</dbReference>
<dbReference type="OrthoDB" id="45537at2759"/>
<dbReference type="SUPFAM" id="SSF81606">
    <property type="entry name" value="PP2C-like"/>
    <property type="match status" value="1"/>
</dbReference>